<evidence type="ECO:0000313" key="3">
    <source>
        <dbReference type="Proteomes" id="UP000603369"/>
    </source>
</evidence>
<evidence type="ECO:0000256" key="1">
    <source>
        <dbReference type="SAM" id="SignalP"/>
    </source>
</evidence>
<sequence>MTRAMPRAARSCLAVMTCALAVGGVSGSERVNAQDAPAAPYFSTVFADKVTLTKNVTVSLGTFPTASGDVRVLELKGENLDIDNLGITLPGRYGVGMLTTGGDTTEVRGGPVTIMATELTATPAVGKVSAPRADIDLSRDDINAVLDKLGVPEPHPVPDAEVPDVIMDHIELRDVTLELVNLKGAHFNAPTVTVGLE</sequence>
<dbReference type="AlphaFoldDB" id="A0A8I1L7I0"/>
<dbReference type="RefSeq" id="WP_200435590.1">
    <property type="nucleotide sequence ID" value="NZ_JAEHFL010000005.1"/>
</dbReference>
<accession>A0A8I1L7I0</accession>
<dbReference type="EMBL" id="JAEHFL010000005">
    <property type="protein sequence ID" value="MBK3427746.1"/>
    <property type="molecule type" value="Genomic_DNA"/>
</dbReference>
<organism evidence="2 3">
    <name type="scientific">Corynebacterium tuberculostearicum</name>
    <dbReference type="NCBI Taxonomy" id="38304"/>
    <lineage>
        <taxon>Bacteria</taxon>
        <taxon>Bacillati</taxon>
        <taxon>Actinomycetota</taxon>
        <taxon>Actinomycetes</taxon>
        <taxon>Mycobacteriales</taxon>
        <taxon>Corynebacteriaceae</taxon>
        <taxon>Corynebacterium</taxon>
    </lineage>
</organism>
<reference evidence="2 3" key="1">
    <citation type="submission" date="2020-12" db="EMBL/GenBank/DDBJ databases">
        <title>Draft genome sequence of the commensal strain Corynebacterium tuberculostearicum MFP09/CIP 102622 isolated from human skin.</title>
        <authorList>
            <person name="Boukerb A.M."/>
            <person name="Janvier X."/>
            <person name="Feuilloley M.G.J."/>
            <person name="Groboillot A."/>
        </authorList>
    </citation>
    <scope>NUCLEOTIDE SEQUENCE [LARGE SCALE GENOMIC DNA]</scope>
    <source>
        <strain evidence="2 3">CIP 102622</strain>
    </source>
</reference>
<name>A0A8I1L7I0_9CORY</name>
<keyword evidence="1" id="KW-0732">Signal</keyword>
<comment type="caution">
    <text evidence="2">The sequence shown here is derived from an EMBL/GenBank/DDBJ whole genome shotgun (WGS) entry which is preliminary data.</text>
</comment>
<feature type="chain" id="PRO_5039578198" description="Secreted protein" evidence="1">
    <location>
        <begin position="22"/>
        <end position="197"/>
    </location>
</feature>
<protein>
    <recommendedName>
        <fullName evidence="4">Secreted protein</fullName>
    </recommendedName>
</protein>
<feature type="signal peptide" evidence="1">
    <location>
        <begin position="1"/>
        <end position="21"/>
    </location>
</feature>
<evidence type="ECO:0008006" key="4">
    <source>
        <dbReference type="Google" id="ProtNLM"/>
    </source>
</evidence>
<proteinExistence type="predicted"/>
<evidence type="ECO:0000313" key="2">
    <source>
        <dbReference type="EMBL" id="MBK3427746.1"/>
    </source>
</evidence>
<gene>
    <name evidence="2" type="ORF">JDP02_04340</name>
</gene>
<keyword evidence="3" id="KW-1185">Reference proteome</keyword>
<dbReference type="Proteomes" id="UP000603369">
    <property type="component" value="Unassembled WGS sequence"/>
</dbReference>